<dbReference type="PANTHER" id="PTHR10766">
    <property type="entry name" value="TRANSMEMBRANE 9 SUPERFAMILY PROTEIN"/>
    <property type="match status" value="1"/>
</dbReference>
<dbReference type="GO" id="GO:0016020">
    <property type="term" value="C:membrane"/>
    <property type="evidence" value="ECO:0007669"/>
    <property type="project" value="UniProtKB-SubCell"/>
</dbReference>
<evidence type="ECO:0000256" key="1">
    <source>
        <dbReference type="ARBA" id="ARBA00004141"/>
    </source>
</evidence>
<dbReference type="VEuPathDB" id="TriTrypDB:BSAL_17600"/>
<dbReference type="GO" id="GO:0072657">
    <property type="term" value="P:protein localization to membrane"/>
    <property type="evidence" value="ECO:0007669"/>
    <property type="project" value="TreeGrafter"/>
</dbReference>
<keyword evidence="5 7" id="KW-1133">Transmembrane helix</keyword>
<proteinExistence type="inferred from homology"/>
<evidence type="ECO:0000256" key="4">
    <source>
        <dbReference type="ARBA" id="ARBA00022729"/>
    </source>
</evidence>
<feature type="chain" id="PRO_5007355921" description="Transmembrane 9 superfamily member" evidence="7">
    <location>
        <begin position="26"/>
        <end position="639"/>
    </location>
</feature>
<name>A0A0S4JBB1_BODSA</name>
<keyword evidence="4 7" id="KW-0732">Signal</keyword>
<evidence type="ECO:0000256" key="6">
    <source>
        <dbReference type="ARBA" id="ARBA00023136"/>
    </source>
</evidence>
<evidence type="ECO:0000256" key="7">
    <source>
        <dbReference type="RuleBase" id="RU363079"/>
    </source>
</evidence>
<dbReference type="OMA" id="LNYHWWW"/>
<dbReference type="AlphaFoldDB" id="A0A0S4JBB1"/>
<reference evidence="9" key="1">
    <citation type="submission" date="2015-09" db="EMBL/GenBank/DDBJ databases">
        <authorList>
            <consortium name="Pathogen Informatics"/>
        </authorList>
    </citation>
    <scope>NUCLEOTIDE SEQUENCE [LARGE SCALE GENOMIC DNA]</scope>
    <source>
        <strain evidence="9">Lake Konstanz</strain>
    </source>
</reference>
<feature type="transmembrane region" description="Helical" evidence="7">
    <location>
        <begin position="498"/>
        <end position="523"/>
    </location>
</feature>
<feature type="transmembrane region" description="Helical" evidence="7">
    <location>
        <begin position="276"/>
        <end position="300"/>
    </location>
</feature>
<evidence type="ECO:0000313" key="8">
    <source>
        <dbReference type="EMBL" id="CUG88851.1"/>
    </source>
</evidence>
<dbReference type="Pfam" id="PF02990">
    <property type="entry name" value="EMP70"/>
    <property type="match status" value="1"/>
</dbReference>
<evidence type="ECO:0000313" key="9">
    <source>
        <dbReference type="Proteomes" id="UP000051952"/>
    </source>
</evidence>
<feature type="transmembrane region" description="Helical" evidence="7">
    <location>
        <begin position="374"/>
        <end position="395"/>
    </location>
</feature>
<feature type="transmembrane region" description="Helical" evidence="7">
    <location>
        <begin position="609"/>
        <end position="633"/>
    </location>
</feature>
<dbReference type="OrthoDB" id="1666796at2759"/>
<sequence>MQVATSSTHVVLLVLLALLTSSVAAIKLGNPMSYVMGQPIPLRVNSLTSVSKIMPMEWYSMPWCAPSKADRKKFRNSQNLGEILWGDQVEISLFNVEALNNITCSKLCDPILNGEKEKTLLTKRVEENYRGNLLLDGLPVAEEGSGKKGRISKSVAMGFPLGVPKKATGTGNTIIHNHLAFTIQFHPQPQTETGIIPGFDDDVDTYRIVGFYVTPMSVDHATAPCNDKFDAESAPPVLTTADEITWTYSVRWEESDIEWSTRWDVYMKSSAVESRIHWFSILNSLLIVFLLTSMIGFILVRALRRDLARYNDPEAIQEERDETGWKLIHGDVFRKPDGAGLLAVCVGSGMQLFGMTLTAIVFAAVGFVSPANRGSLIVAMIFLFVLLGSWSGYTTARLAKLFKMKSWKIVFVTGVFFPGQMFLGYFLLNFVHWGNHAASATPITAMLTLAALWMCVSVPLVLLGGAIGYRHDEITVPTKVNSIPRSIPPQPWYLEYPWAAIIPGVLPFGAAFIESVFILGSVWQGRVYYVFGFLALVFVIVLVTCAEATIVLIYFQLVNLDYRWWWKSFVASGSYGFWLFAYSIFYYSTALTIRSWWSSVLYYGYMLMISYFFFILTGAVGFVAAFIFVRAIYGSIKVE</sequence>
<keyword evidence="9" id="KW-1185">Reference proteome</keyword>
<comment type="similarity">
    <text evidence="2 7">Belongs to the nonaspanin (TM9SF) (TC 9.A.2) family.</text>
</comment>
<accession>A0A0S4JBB1</accession>
<keyword evidence="6 7" id="KW-0472">Membrane</keyword>
<dbReference type="Proteomes" id="UP000051952">
    <property type="component" value="Unassembled WGS sequence"/>
</dbReference>
<feature type="transmembrane region" description="Helical" evidence="7">
    <location>
        <begin position="440"/>
        <end position="463"/>
    </location>
</feature>
<organism evidence="8 9">
    <name type="scientific">Bodo saltans</name>
    <name type="common">Flagellated protozoan</name>
    <dbReference type="NCBI Taxonomy" id="75058"/>
    <lineage>
        <taxon>Eukaryota</taxon>
        <taxon>Discoba</taxon>
        <taxon>Euglenozoa</taxon>
        <taxon>Kinetoplastea</taxon>
        <taxon>Metakinetoplastina</taxon>
        <taxon>Eubodonida</taxon>
        <taxon>Bodonidae</taxon>
        <taxon>Bodo</taxon>
    </lineage>
</organism>
<feature type="transmembrane region" description="Helical" evidence="7">
    <location>
        <begin position="407"/>
        <end position="428"/>
    </location>
</feature>
<feature type="transmembrane region" description="Helical" evidence="7">
    <location>
        <begin position="529"/>
        <end position="555"/>
    </location>
</feature>
<feature type="transmembrane region" description="Helical" evidence="7">
    <location>
        <begin position="341"/>
        <end position="368"/>
    </location>
</feature>
<dbReference type="InterPro" id="IPR004240">
    <property type="entry name" value="EMP70"/>
</dbReference>
<dbReference type="PANTHER" id="PTHR10766:SF178">
    <property type="entry name" value="TRANSMEMBRANE 9 SUPERFAMILY MEMBER"/>
    <property type="match status" value="1"/>
</dbReference>
<feature type="signal peptide" evidence="7">
    <location>
        <begin position="1"/>
        <end position="25"/>
    </location>
</feature>
<evidence type="ECO:0000256" key="2">
    <source>
        <dbReference type="ARBA" id="ARBA00005227"/>
    </source>
</evidence>
<comment type="subcellular location">
    <subcellularLocation>
        <location evidence="1">Membrane</location>
        <topology evidence="1">Multi-pass membrane protein</topology>
    </subcellularLocation>
</comment>
<keyword evidence="3 7" id="KW-0812">Transmembrane</keyword>
<evidence type="ECO:0000256" key="5">
    <source>
        <dbReference type="ARBA" id="ARBA00022989"/>
    </source>
</evidence>
<gene>
    <name evidence="8" type="ORF">BSAL_17600</name>
</gene>
<feature type="transmembrane region" description="Helical" evidence="7">
    <location>
        <begin position="575"/>
        <end position="597"/>
    </location>
</feature>
<protein>
    <recommendedName>
        <fullName evidence="7">Transmembrane 9 superfamily member</fullName>
    </recommendedName>
</protein>
<dbReference type="EMBL" id="CYKH01001678">
    <property type="protein sequence ID" value="CUG88851.1"/>
    <property type="molecule type" value="Genomic_DNA"/>
</dbReference>
<evidence type="ECO:0000256" key="3">
    <source>
        <dbReference type="ARBA" id="ARBA00022692"/>
    </source>
</evidence>